<proteinExistence type="predicted"/>
<name>A0A382CTY2_9ZZZZ</name>
<sequence>VEKTMLEMNEISPNEAYYSHGMSHGDIKNATKDNPARIIRFEFVTRQYEGYLDEEGRYCEKLVVEFPKSEKACAS</sequence>
<protein>
    <submittedName>
        <fullName evidence="1">Uncharacterized protein</fullName>
    </submittedName>
</protein>
<organism evidence="1">
    <name type="scientific">marine metagenome</name>
    <dbReference type="NCBI Taxonomy" id="408172"/>
    <lineage>
        <taxon>unclassified sequences</taxon>
        <taxon>metagenomes</taxon>
        <taxon>ecological metagenomes</taxon>
    </lineage>
</organism>
<dbReference type="AlphaFoldDB" id="A0A382CTY2"/>
<evidence type="ECO:0000313" key="1">
    <source>
        <dbReference type="EMBL" id="SVB29620.1"/>
    </source>
</evidence>
<reference evidence="1" key="1">
    <citation type="submission" date="2018-05" db="EMBL/GenBank/DDBJ databases">
        <authorList>
            <person name="Lanie J.A."/>
            <person name="Ng W.-L."/>
            <person name="Kazmierczak K.M."/>
            <person name="Andrzejewski T.M."/>
            <person name="Davidsen T.M."/>
            <person name="Wayne K.J."/>
            <person name="Tettelin H."/>
            <person name="Glass J.I."/>
            <person name="Rusch D."/>
            <person name="Podicherti R."/>
            <person name="Tsui H.-C.T."/>
            <person name="Winkler M.E."/>
        </authorList>
    </citation>
    <scope>NUCLEOTIDE SEQUENCE</scope>
</reference>
<gene>
    <name evidence="1" type="ORF">METZ01_LOCUS182474</name>
</gene>
<feature type="non-terminal residue" evidence="1">
    <location>
        <position position="1"/>
    </location>
</feature>
<accession>A0A382CTY2</accession>
<dbReference type="EMBL" id="UINC01036128">
    <property type="protein sequence ID" value="SVB29620.1"/>
    <property type="molecule type" value="Genomic_DNA"/>
</dbReference>